<keyword evidence="1" id="KW-0067">ATP-binding</keyword>
<name>A0ACB5UFI8_9FIRM</name>
<reference evidence="1" key="1">
    <citation type="submission" date="2023-09" db="EMBL/GenBank/DDBJ databases">
        <title>Vallitalea sediminicola and Vallitalea maricola sp. nov., anaerobic bacteria isolated from marine sediment.</title>
        <authorList>
            <person name="Hirano S."/>
            <person name="Maeda A."/>
            <person name="Terahara T."/>
            <person name="Mori K."/>
            <person name="Hamada M."/>
            <person name="Matsumoto R."/>
            <person name="Kobayashi T."/>
        </authorList>
    </citation>
    <scope>NUCLEOTIDE SEQUENCE</scope>
    <source>
        <strain evidence="1">AN17-2</strain>
    </source>
</reference>
<dbReference type="EMBL" id="BTPU01000011">
    <property type="protein sequence ID" value="GMQ61635.1"/>
    <property type="molecule type" value="Genomic_DNA"/>
</dbReference>
<evidence type="ECO:0000313" key="2">
    <source>
        <dbReference type="Proteomes" id="UP001374599"/>
    </source>
</evidence>
<organism evidence="1 2">
    <name type="scientific">Vallitalea maricola</name>
    <dbReference type="NCBI Taxonomy" id="3074433"/>
    <lineage>
        <taxon>Bacteria</taxon>
        <taxon>Bacillati</taxon>
        <taxon>Bacillota</taxon>
        <taxon>Clostridia</taxon>
        <taxon>Lachnospirales</taxon>
        <taxon>Vallitaleaceae</taxon>
        <taxon>Vallitalea</taxon>
    </lineage>
</organism>
<evidence type="ECO:0000313" key="1">
    <source>
        <dbReference type="EMBL" id="GMQ61635.1"/>
    </source>
</evidence>
<keyword evidence="1" id="KW-0547">Nucleotide-binding</keyword>
<dbReference type="Proteomes" id="UP001374599">
    <property type="component" value="Unassembled WGS sequence"/>
</dbReference>
<keyword evidence="2" id="KW-1185">Reference proteome</keyword>
<sequence>MKKRVSRNIARIYGKSYKRMLVMVFIGAFIAALSQLFYTYEIGVVIDVSSHEEIIRNTIFIGAAVIIRVLTTFIKKRISFRVKNRFLYRLRKMVAEKICYSDYKELEATDDKKILSIMSTDVEGFKKWFDTLFLLGELPIKLGLCILYIFYMFYTSWTLIDLVAIIGLLLITLLLNNIWAKRIYPLTMKERDNKGQVINYFINSLNFRMMIKAYNMEKKFMDDNKIKLSNLKKSERKTYLFNRMMNYYAAMNGYFGFLLVLGIGAKNIINGTLQLGQLVSMLFLMDIVGQGITILQSIPANYQNVRASIDRVNSILDLKDNKEEQEELKENINNNNPSNIAYEIKNLSFCYTDSYILKNISFKINKGEKIAIVGKSGCGKSTLLKLLCNLYKPQEGSIEFMGQPINNMSKKRYYENIAVVTQESFILDDTIGNNVRIVDENKKTTDVKRAVTKAQLNEYIATLENGLDTVIGTGSHMLSNGQDQRVNIARAFLKDSEVYICDEPTSALDEDNTNRIMDIFLDDLKDKTFIVICHSGIDFERFDRVLFIKDAGIAGYAPHMELMEKNEEYGMMFAEM</sequence>
<accession>A0ACB5UFI8</accession>
<protein>
    <submittedName>
        <fullName evidence="1">ABC transporter ATP-binding protein</fullName>
    </submittedName>
</protein>
<proteinExistence type="predicted"/>
<comment type="caution">
    <text evidence="1">The sequence shown here is derived from an EMBL/GenBank/DDBJ whole genome shotgun (WGS) entry which is preliminary data.</text>
</comment>
<gene>
    <name evidence="1" type="ORF">AN2V17_08640</name>
</gene>